<dbReference type="AlphaFoldDB" id="C6W5Q9"/>
<dbReference type="InterPro" id="IPR004441">
    <property type="entry name" value="rRNA_MeTrfase_TrmH"/>
</dbReference>
<dbReference type="CDD" id="cd18097">
    <property type="entry name" value="SpoU-like"/>
    <property type="match status" value="1"/>
</dbReference>
<keyword evidence="1 4" id="KW-0489">Methyltransferase</keyword>
<name>C6W5Q9_DYAFD</name>
<dbReference type="Proteomes" id="UP000002011">
    <property type="component" value="Chromosome"/>
</dbReference>
<organism evidence="4 5">
    <name type="scientific">Dyadobacter fermentans (strain ATCC 700827 / DSM 18053 / CIP 107007 / KCTC 52180 / NS114)</name>
    <dbReference type="NCBI Taxonomy" id="471854"/>
    <lineage>
        <taxon>Bacteria</taxon>
        <taxon>Pseudomonadati</taxon>
        <taxon>Bacteroidota</taxon>
        <taxon>Cytophagia</taxon>
        <taxon>Cytophagales</taxon>
        <taxon>Spirosomataceae</taxon>
        <taxon>Dyadobacter</taxon>
    </lineage>
</organism>
<dbReference type="GO" id="GO:0005829">
    <property type="term" value="C:cytosol"/>
    <property type="evidence" value="ECO:0007669"/>
    <property type="project" value="TreeGrafter"/>
</dbReference>
<dbReference type="eggNOG" id="COG0566">
    <property type="taxonomic scope" value="Bacteria"/>
</dbReference>
<gene>
    <name evidence="4" type="ordered locus">Dfer_4797</name>
</gene>
<dbReference type="HOGENOM" id="CLU_021322_4_3_10"/>
<keyword evidence="2 4" id="KW-0808">Transferase</keyword>
<evidence type="ECO:0000313" key="4">
    <source>
        <dbReference type="EMBL" id="ACT95998.1"/>
    </source>
</evidence>
<dbReference type="GO" id="GO:0003723">
    <property type="term" value="F:RNA binding"/>
    <property type="evidence" value="ECO:0007669"/>
    <property type="project" value="InterPro"/>
</dbReference>
<evidence type="ECO:0000313" key="5">
    <source>
        <dbReference type="Proteomes" id="UP000002011"/>
    </source>
</evidence>
<dbReference type="PANTHER" id="PTHR46429">
    <property type="entry name" value="23S RRNA (GUANOSINE-2'-O-)-METHYLTRANSFERASE RLMB"/>
    <property type="match status" value="1"/>
</dbReference>
<dbReference type="KEGG" id="dfe:Dfer_4797"/>
<keyword evidence="5" id="KW-1185">Reference proteome</keyword>
<reference evidence="4 5" key="1">
    <citation type="journal article" date="2009" name="Stand. Genomic Sci.">
        <title>Complete genome sequence of Dyadobacter fermentans type strain (NS114).</title>
        <authorList>
            <person name="Lang E."/>
            <person name="Lapidus A."/>
            <person name="Chertkov O."/>
            <person name="Brettin T."/>
            <person name="Detter J.C."/>
            <person name="Han C."/>
            <person name="Copeland A."/>
            <person name="Glavina Del Rio T."/>
            <person name="Nolan M."/>
            <person name="Chen F."/>
            <person name="Lucas S."/>
            <person name="Tice H."/>
            <person name="Cheng J.F."/>
            <person name="Land M."/>
            <person name="Hauser L."/>
            <person name="Chang Y.J."/>
            <person name="Jeffries C.D."/>
            <person name="Kopitz M."/>
            <person name="Bruce D."/>
            <person name="Goodwin L."/>
            <person name="Pitluck S."/>
            <person name="Ovchinnikova G."/>
            <person name="Pati A."/>
            <person name="Ivanova N."/>
            <person name="Mavrommatis K."/>
            <person name="Chen A."/>
            <person name="Palaniappan K."/>
            <person name="Chain P."/>
            <person name="Bristow J."/>
            <person name="Eisen J.A."/>
            <person name="Markowitz V."/>
            <person name="Hugenholtz P."/>
            <person name="Goker M."/>
            <person name="Rohde M."/>
            <person name="Kyrpides N.C."/>
            <person name="Klenk H.P."/>
        </authorList>
    </citation>
    <scope>NUCLEOTIDE SEQUENCE [LARGE SCALE GENOMIC DNA]</scope>
    <source>
        <strain evidence="5">ATCC 700827 / DSM 18053 / CIP 107007 / KCTC 52180 / NS114</strain>
    </source>
</reference>
<dbReference type="GO" id="GO:0032259">
    <property type="term" value="P:methylation"/>
    <property type="evidence" value="ECO:0007669"/>
    <property type="project" value="UniProtKB-KW"/>
</dbReference>
<sequence>MRKLSVDEMGRMSVDEFRESEKFPLVIVLDNIRSLNNIGSFFRTADAFRAEKIVLCGYTQQPPHREITRSALGAEMAVAWEKNPSAVDAVNALKSQGYNVWCVEQAEGSVLLQDFEPAAGDPYAFVFGNEVEGVADEVIAASDGCLEIPQFGTKHSFNVSVSAGIVLWDYIRKKITEK</sequence>
<dbReference type="PANTHER" id="PTHR46429:SF1">
    <property type="entry name" value="23S RRNA (GUANOSINE-2'-O-)-METHYLTRANSFERASE RLMB"/>
    <property type="match status" value="1"/>
</dbReference>
<evidence type="ECO:0000256" key="1">
    <source>
        <dbReference type="ARBA" id="ARBA00022603"/>
    </source>
</evidence>
<proteinExistence type="predicted"/>
<feature type="domain" description="tRNA/rRNA methyltransferase SpoU type" evidence="3">
    <location>
        <begin position="25"/>
        <end position="168"/>
    </location>
</feature>
<dbReference type="InterPro" id="IPR001537">
    <property type="entry name" value="SpoU_MeTrfase"/>
</dbReference>
<dbReference type="InterPro" id="IPR029028">
    <property type="entry name" value="Alpha/beta_knot_MTases"/>
</dbReference>
<protein>
    <submittedName>
        <fullName evidence="4">tRNA/rRNA methyltransferase (SpoU)</fullName>
    </submittedName>
</protein>
<dbReference type="Gene3D" id="3.40.1280.10">
    <property type="match status" value="1"/>
</dbReference>
<dbReference type="GO" id="GO:0008173">
    <property type="term" value="F:RNA methyltransferase activity"/>
    <property type="evidence" value="ECO:0007669"/>
    <property type="project" value="InterPro"/>
</dbReference>
<dbReference type="SUPFAM" id="SSF75217">
    <property type="entry name" value="alpha/beta knot"/>
    <property type="match status" value="1"/>
</dbReference>
<dbReference type="Pfam" id="PF00588">
    <property type="entry name" value="SpoU_methylase"/>
    <property type="match status" value="1"/>
</dbReference>
<dbReference type="GO" id="GO:0006396">
    <property type="term" value="P:RNA processing"/>
    <property type="evidence" value="ECO:0007669"/>
    <property type="project" value="InterPro"/>
</dbReference>
<dbReference type="OrthoDB" id="9795352at2"/>
<accession>C6W5Q9</accession>
<dbReference type="RefSeq" id="WP_015814239.1">
    <property type="nucleotide sequence ID" value="NC_013037.1"/>
</dbReference>
<dbReference type="STRING" id="471854.Dfer_4797"/>
<evidence type="ECO:0000259" key="3">
    <source>
        <dbReference type="Pfam" id="PF00588"/>
    </source>
</evidence>
<dbReference type="EMBL" id="CP001619">
    <property type="protein sequence ID" value="ACT95998.1"/>
    <property type="molecule type" value="Genomic_DNA"/>
</dbReference>
<dbReference type="InterPro" id="IPR029026">
    <property type="entry name" value="tRNA_m1G_MTases_N"/>
</dbReference>
<evidence type="ECO:0000256" key="2">
    <source>
        <dbReference type="ARBA" id="ARBA00022679"/>
    </source>
</evidence>